<organism evidence="1 2">
    <name type="scientific">Leptospira borgpetersenii str. 200701203</name>
    <dbReference type="NCBI Taxonomy" id="1193007"/>
    <lineage>
        <taxon>Bacteria</taxon>
        <taxon>Pseudomonadati</taxon>
        <taxon>Spirochaetota</taxon>
        <taxon>Spirochaetia</taxon>
        <taxon>Leptospirales</taxon>
        <taxon>Leptospiraceae</taxon>
        <taxon>Leptospira</taxon>
    </lineage>
</organism>
<dbReference type="AlphaFoldDB" id="M3HSC3"/>
<protein>
    <submittedName>
        <fullName evidence="1">Putative lipoprotein</fullName>
    </submittedName>
</protein>
<accession>M3HSC3</accession>
<keyword evidence="1" id="KW-0449">Lipoprotein</keyword>
<dbReference type="PROSITE" id="PS51257">
    <property type="entry name" value="PROKAR_LIPOPROTEIN"/>
    <property type="match status" value="1"/>
</dbReference>
<evidence type="ECO:0000313" key="2">
    <source>
        <dbReference type="Proteomes" id="UP000011783"/>
    </source>
</evidence>
<proteinExistence type="predicted"/>
<name>M3HSC3_LEPBO</name>
<sequence length="76" mass="8764">MKMKKIIWISFCSILLSCKGSIDLEKFASAQTAERKGTPALFYLNESEFSAKNFRKEFFSKENILPGNSNQLRPRK</sequence>
<gene>
    <name evidence="1" type="ORF">LEP1GSC123_3908</name>
</gene>
<dbReference type="EMBL" id="AKWO02000038">
    <property type="protein sequence ID" value="EMG00956.1"/>
    <property type="molecule type" value="Genomic_DNA"/>
</dbReference>
<dbReference type="BioCyc" id="LBOR1193007:G11KN-4074-MONOMER"/>
<reference evidence="1 2" key="1">
    <citation type="submission" date="2013-01" db="EMBL/GenBank/DDBJ databases">
        <authorList>
            <person name="Harkins D.M."/>
            <person name="Durkin A.S."/>
            <person name="Brinkac L.M."/>
            <person name="Haft D.H."/>
            <person name="Selengut J.D."/>
            <person name="Sanka R."/>
            <person name="DePew J."/>
            <person name="Purushe J."/>
            <person name="Picardeau M."/>
            <person name="Werts C."/>
            <person name="Goarant C."/>
            <person name="Vinetz J.M."/>
            <person name="Sutton G.G."/>
            <person name="Nierman W.C."/>
            <person name="Fouts D.E."/>
        </authorList>
    </citation>
    <scope>NUCLEOTIDE SEQUENCE [LARGE SCALE GENOMIC DNA]</scope>
    <source>
        <strain evidence="1 2">200701203</strain>
    </source>
</reference>
<dbReference type="Proteomes" id="UP000011783">
    <property type="component" value="Unassembled WGS sequence"/>
</dbReference>
<evidence type="ECO:0000313" key="1">
    <source>
        <dbReference type="EMBL" id="EMG00956.1"/>
    </source>
</evidence>
<comment type="caution">
    <text evidence="1">The sequence shown here is derived from an EMBL/GenBank/DDBJ whole genome shotgun (WGS) entry which is preliminary data.</text>
</comment>